<dbReference type="InterPro" id="IPR022509">
    <property type="entry name" value="Conjugation_ATPase_TraG"/>
</dbReference>
<dbReference type="Gene3D" id="3.40.50.300">
    <property type="entry name" value="P-loop containing nucleotide triphosphate hydrolases"/>
    <property type="match status" value="1"/>
</dbReference>
<evidence type="ECO:0000313" key="3">
    <source>
        <dbReference type="EMBL" id="NCD68287.1"/>
    </source>
</evidence>
<dbReference type="PANTHER" id="PTHR38467">
    <property type="match status" value="1"/>
</dbReference>
<dbReference type="GO" id="GO:0005524">
    <property type="term" value="F:ATP binding"/>
    <property type="evidence" value="ECO:0007669"/>
    <property type="project" value="InterPro"/>
</dbReference>
<protein>
    <submittedName>
        <fullName evidence="3">TraG family conjugative transposon ATPase</fullName>
    </submittedName>
</protein>
<dbReference type="InterPro" id="IPR027417">
    <property type="entry name" value="P-loop_NTPase"/>
</dbReference>
<gene>
    <name evidence="3" type="primary">traG</name>
    <name evidence="3" type="ORF">GSY63_02820</name>
</gene>
<evidence type="ECO:0000259" key="2">
    <source>
        <dbReference type="Pfam" id="PF19044"/>
    </source>
</evidence>
<dbReference type="Pfam" id="PF03135">
    <property type="entry name" value="CagE_TrbE_VirB"/>
    <property type="match status" value="1"/>
</dbReference>
<keyword evidence="4" id="KW-1185">Reference proteome</keyword>
<accession>A0A966DSI7</accession>
<evidence type="ECO:0000259" key="1">
    <source>
        <dbReference type="Pfam" id="PF03135"/>
    </source>
</evidence>
<comment type="caution">
    <text evidence="3">The sequence shown here is derived from an EMBL/GenBank/DDBJ whole genome shotgun (WGS) entry which is preliminary data.</text>
</comment>
<reference evidence="3" key="1">
    <citation type="submission" date="2020-01" db="EMBL/GenBank/DDBJ databases">
        <authorList>
            <person name="Seo Y.L."/>
        </authorList>
    </citation>
    <scope>NUCLEOTIDE SEQUENCE</scope>
    <source>
        <strain evidence="3">R11</strain>
    </source>
</reference>
<organism evidence="3 4">
    <name type="scientific">Mucilaginibacter agri</name>
    <dbReference type="NCBI Taxonomy" id="2695265"/>
    <lineage>
        <taxon>Bacteria</taxon>
        <taxon>Pseudomonadati</taxon>
        <taxon>Bacteroidota</taxon>
        <taxon>Sphingobacteriia</taxon>
        <taxon>Sphingobacteriales</taxon>
        <taxon>Sphingobacteriaceae</taxon>
        <taxon>Mucilaginibacter</taxon>
    </lineage>
</organism>
<feature type="domain" description="CagE TrbE VirB component of type IV transporter system central" evidence="1">
    <location>
        <begin position="245"/>
        <end position="346"/>
    </location>
</feature>
<reference evidence="3" key="2">
    <citation type="submission" date="2020-10" db="EMBL/GenBank/DDBJ databases">
        <title>Mucilaginibacter sp. nov., isolated from soil.</title>
        <authorList>
            <person name="Jeon C.O."/>
        </authorList>
    </citation>
    <scope>NUCLEOTIDE SEQUENCE</scope>
    <source>
        <strain evidence="3">R11</strain>
    </source>
</reference>
<sequence>MAVKTLFNIPYAGIDKNGAYDLLIGLNGEFSVIIQIVNPVIRYSAYPAGYDEFHNLLLNVVKILGDGYILQKQDMISRSPWKGKAASEYLQQKYNEHFEGRECLQVDTYLTITRQVKKGAFYVYDPKAMRDFRQALTKVLDILPSPQVLKEQRINKLVMQILSLDFRSSHLALNNIAPSDTTIRIGDKMARNISLINIDSIDLPPEVTTHIELNDKESIRGFPVDFLSFLFKVPGCDLIIFNQVIEIPNQVMVLRKLEQKKKRHSGIPDPANVLCVEDIDQLLNDVARENQLLVNCHFNIVVSAPERALDKAANFVESSLFQLGIIPSRNAYNQLELFRSVLPGNAVELKNYDWFLTTCDAAACFFFKESLPKNEPSDFLIRFTDRQGIPVGIDPSDLVMRNGRVNNRNRFCLGPSGSGKSFFMNSLIEQYMLYNMDMVIVDTGHSYSGLCSYYNGKYITYSDKSPITMNPFRITEEEYNIEKKDFLCTLIGVAWKGAEGTFSPVERDVVANVIAAYYSKCFGENGDLKFDTFYEFALIKIPEIKAEEKILFDFDEFRYVLKKFYKGGEFAPILNKEADKSLFTERFIVFEIDSIKEHKILFPIVTLIIMDVFIQKMRYRSDRRKALVVEEAWKAIASPLMAGYLLYLYKTVRKFWGEAIVVTQELGDIIGNAVVKDSIINNSDTICLLDQTKFRDNYNDIAALLSINETERRKIFTINQLDNTDGRGRFKEVYIRRGAVGEVYGVEVSLHQYLTYTTEKPEKSAVESYTNRYGSYREGLDAFVADFEESKLSLPQFIQYVNQNSTS</sequence>
<dbReference type="RefSeq" id="WP_166584315.1">
    <property type="nucleotide sequence ID" value="NZ_WWEO01000037.1"/>
</dbReference>
<evidence type="ECO:0000313" key="4">
    <source>
        <dbReference type="Proteomes" id="UP000638732"/>
    </source>
</evidence>
<dbReference type="AlphaFoldDB" id="A0A966DSI7"/>
<dbReference type="Pfam" id="PF19044">
    <property type="entry name" value="P-loop_TraG"/>
    <property type="match status" value="1"/>
</dbReference>
<name>A0A966DSI7_9SPHI</name>
<dbReference type="InterPro" id="IPR018145">
    <property type="entry name" value="CagE_TrbE_VirB_cntrl_dom"/>
</dbReference>
<dbReference type="Gene3D" id="1.10.8.730">
    <property type="match status" value="1"/>
</dbReference>
<feature type="domain" description="TraG P-loop" evidence="2">
    <location>
        <begin position="381"/>
        <end position="785"/>
    </location>
</feature>
<dbReference type="PANTHER" id="PTHR38467:SF1">
    <property type="entry name" value="CONJUGATIVE TRANSFER: ASSEMBLY"/>
    <property type="match status" value="1"/>
</dbReference>
<dbReference type="InterPro" id="IPR053155">
    <property type="entry name" value="F-pilin_assembly_TraC"/>
</dbReference>
<dbReference type="Proteomes" id="UP000638732">
    <property type="component" value="Unassembled WGS sequence"/>
</dbReference>
<dbReference type="NCBIfam" id="TIGR03783">
    <property type="entry name" value="Bac_Flav_CT_G"/>
    <property type="match status" value="1"/>
</dbReference>
<proteinExistence type="predicted"/>
<dbReference type="SUPFAM" id="SSF52540">
    <property type="entry name" value="P-loop containing nucleoside triphosphate hydrolases"/>
    <property type="match status" value="1"/>
</dbReference>
<dbReference type="InterPro" id="IPR043964">
    <property type="entry name" value="P-loop_TraG"/>
</dbReference>
<dbReference type="EMBL" id="WWEO01000037">
    <property type="protein sequence ID" value="NCD68287.1"/>
    <property type="molecule type" value="Genomic_DNA"/>
</dbReference>